<dbReference type="InterPro" id="IPR019587">
    <property type="entry name" value="Polyketide_cyclase/dehydratase"/>
</dbReference>
<reference evidence="2 3" key="1">
    <citation type="journal article" date="2014" name="Genome Biol. Evol.">
        <title>The secreted proteins of Achlya hypogyna and Thraustotheca clavata identify the ancestral oomycete secretome and reveal gene acquisitions by horizontal gene transfer.</title>
        <authorList>
            <person name="Misner I."/>
            <person name="Blouin N."/>
            <person name="Leonard G."/>
            <person name="Richards T.A."/>
            <person name="Lane C.E."/>
        </authorList>
    </citation>
    <scope>NUCLEOTIDE SEQUENCE [LARGE SCALE GENOMIC DNA]</scope>
    <source>
        <strain evidence="2 3">ATCC 48635</strain>
    </source>
</reference>
<dbReference type="AlphaFoldDB" id="A0A1V9Z7D1"/>
<dbReference type="Gene3D" id="3.30.530.20">
    <property type="match status" value="1"/>
</dbReference>
<organism evidence="2 3">
    <name type="scientific">Achlya hypogyna</name>
    <name type="common">Oomycete</name>
    <name type="synonym">Protoachlya hypogyna</name>
    <dbReference type="NCBI Taxonomy" id="1202772"/>
    <lineage>
        <taxon>Eukaryota</taxon>
        <taxon>Sar</taxon>
        <taxon>Stramenopiles</taxon>
        <taxon>Oomycota</taxon>
        <taxon>Saprolegniomycetes</taxon>
        <taxon>Saprolegniales</taxon>
        <taxon>Achlyaceae</taxon>
        <taxon>Achlya</taxon>
    </lineage>
</organism>
<name>A0A1V9Z7D1_ACHHY</name>
<sequence length="187" mass="20668">MEGTDVNPRAREAYLVPTTADGCSSFKIAYTLEDELPLSLADTFHLWMQGVWVEGGFATVKPPVTLENEGTGSGRVGCTRRMLGGSVREHILDSGAPVDETRVATVLYTVLSLPMPFHEYKSLVEFVPETPVDGAPRTRVRWSGQVAPKPWDRYGVFCWLVTVIFSLAVGSAFSDFTRAARQRVKKQ</sequence>
<accession>A0A1V9Z7D1</accession>
<keyword evidence="1" id="KW-0812">Transmembrane</keyword>
<dbReference type="OrthoDB" id="75823at2759"/>
<comment type="caution">
    <text evidence="2">The sequence shown here is derived from an EMBL/GenBank/DDBJ whole genome shotgun (WGS) entry which is preliminary data.</text>
</comment>
<feature type="transmembrane region" description="Helical" evidence="1">
    <location>
        <begin position="154"/>
        <end position="176"/>
    </location>
</feature>
<dbReference type="Pfam" id="PF10604">
    <property type="entry name" value="Polyketide_cyc2"/>
    <property type="match status" value="1"/>
</dbReference>
<dbReference type="InterPro" id="IPR023393">
    <property type="entry name" value="START-like_dom_sf"/>
</dbReference>
<keyword evidence="3" id="KW-1185">Reference proteome</keyword>
<gene>
    <name evidence="2" type="ORF">ACHHYP_18006</name>
</gene>
<proteinExistence type="predicted"/>
<protein>
    <recommendedName>
        <fullName evidence="4">Transmembrane protein</fullName>
    </recommendedName>
</protein>
<keyword evidence="1" id="KW-1133">Transmembrane helix</keyword>
<dbReference type="EMBL" id="JNBR01000393">
    <property type="protein sequence ID" value="OQR93851.1"/>
    <property type="molecule type" value="Genomic_DNA"/>
</dbReference>
<evidence type="ECO:0008006" key="4">
    <source>
        <dbReference type="Google" id="ProtNLM"/>
    </source>
</evidence>
<evidence type="ECO:0000313" key="2">
    <source>
        <dbReference type="EMBL" id="OQR93851.1"/>
    </source>
</evidence>
<dbReference type="Proteomes" id="UP000243579">
    <property type="component" value="Unassembled WGS sequence"/>
</dbReference>
<keyword evidence="1" id="KW-0472">Membrane</keyword>
<evidence type="ECO:0000313" key="3">
    <source>
        <dbReference type="Proteomes" id="UP000243579"/>
    </source>
</evidence>
<evidence type="ECO:0000256" key="1">
    <source>
        <dbReference type="SAM" id="Phobius"/>
    </source>
</evidence>